<evidence type="ECO:0000313" key="3">
    <source>
        <dbReference type="Proteomes" id="UP001434883"/>
    </source>
</evidence>
<protein>
    <recommendedName>
        <fullName evidence="4">Nanog</fullName>
    </recommendedName>
</protein>
<comment type="caution">
    <text evidence="2">The sequence shown here is derived from an EMBL/GenBank/DDBJ whole genome shotgun (WGS) entry which is preliminary data.</text>
</comment>
<name>A0ABV0R5K1_9TELE</name>
<dbReference type="EMBL" id="JAHRIN010034453">
    <property type="protein sequence ID" value="MEQ2203372.1"/>
    <property type="molecule type" value="Genomic_DNA"/>
</dbReference>
<reference evidence="2 3" key="1">
    <citation type="submission" date="2021-06" db="EMBL/GenBank/DDBJ databases">
        <authorList>
            <person name="Palmer J.M."/>
        </authorList>
    </citation>
    <scope>NUCLEOTIDE SEQUENCE [LARGE SCALE GENOMIC DNA]</scope>
    <source>
        <strain evidence="2 3">XC_2019</strain>
        <tissue evidence="2">Muscle</tissue>
    </source>
</reference>
<proteinExistence type="predicted"/>
<dbReference type="Proteomes" id="UP001434883">
    <property type="component" value="Unassembled WGS sequence"/>
</dbReference>
<feature type="region of interest" description="Disordered" evidence="1">
    <location>
        <begin position="1"/>
        <end position="44"/>
    </location>
</feature>
<accession>A0ABV0R5K1</accession>
<evidence type="ECO:0000313" key="2">
    <source>
        <dbReference type="EMBL" id="MEQ2203372.1"/>
    </source>
</evidence>
<feature type="non-terminal residue" evidence="2">
    <location>
        <position position="1"/>
    </location>
</feature>
<organism evidence="2 3">
    <name type="scientific">Xenoophorus captivus</name>
    <dbReference type="NCBI Taxonomy" id="1517983"/>
    <lineage>
        <taxon>Eukaryota</taxon>
        <taxon>Metazoa</taxon>
        <taxon>Chordata</taxon>
        <taxon>Craniata</taxon>
        <taxon>Vertebrata</taxon>
        <taxon>Euteleostomi</taxon>
        <taxon>Actinopterygii</taxon>
        <taxon>Neopterygii</taxon>
        <taxon>Teleostei</taxon>
        <taxon>Neoteleostei</taxon>
        <taxon>Acanthomorphata</taxon>
        <taxon>Ovalentaria</taxon>
        <taxon>Atherinomorphae</taxon>
        <taxon>Cyprinodontiformes</taxon>
        <taxon>Goodeidae</taxon>
        <taxon>Xenoophorus</taxon>
    </lineage>
</organism>
<sequence length="106" mass="11409">EDGHKVIDIQTPTVSPSTQSVGSANSSGGATDLFSNSPSVPINNQPEFHWSQLVEKKPTGGSGWQPKTMCTNTNWTHATHPMAPAPMPIPQMVTELVLKFHLTDCV</sequence>
<gene>
    <name evidence="2" type="ORF">XENOCAPTIV_029334</name>
</gene>
<feature type="compositionally biased region" description="Polar residues" evidence="1">
    <location>
        <begin position="10"/>
        <end position="44"/>
    </location>
</feature>
<evidence type="ECO:0008006" key="4">
    <source>
        <dbReference type="Google" id="ProtNLM"/>
    </source>
</evidence>
<evidence type="ECO:0000256" key="1">
    <source>
        <dbReference type="SAM" id="MobiDB-lite"/>
    </source>
</evidence>
<keyword evidence="3" id="KW-1185">Reference proteome</keyword>